<evidence type="ECO:0000256" key="1">
    <source>
        <dbReference type="SAM" id="MobiDB-lite"/>
    </source>
</evidence>
<dbReference type="SUPFAM" id="SSF51182">
    <property type="entry name" value="RmlC-like cupins"/>
    <property type="match status" value="1"/>
</dbReference>
<name>A0ABX8QZQ1_9ACTN</name>
<reference evidence="2" key="1">
    <citation type="submission" date="2020-07" db="EMBL/GenBank/DDBJ databases">
        <authorList>
            <person name="Tarantini F.S."/>
            <person name="Hong K.W."/>
            <person name="Chan K.G."/>
        </authorList>
    </citation>
    <scope>NUCLEOTIDE SEQUENCE</scope>
    <source>
        <strain evidence="2">32-07</strain>
    </source>
</reference>
<dbReference type="Gene3D" id="2.60.120.10">
    <property type="entry name" value="Jelly Rolls"/>
    <property type="match status" value="1"/>
</dbReference>
<dbReference type="EMBL" id="CP059572">
    <property type="protein sequence ID" value="QXJ24270.1"/>
    <property type="molecule type" value="Genomic_DNA"/>
</dbReference>
<keyword evidence="3" id="KW-1185">Reference proteome</keyword>
<evidence type="ECO:0000313" key="2">
    <source>
        <dbReference type="EMBL" id="QXJ24270.1"/>
    </source>
</evidence>
<organism evidence="2 3">
    <name type="scientific">Actinomadura graeca</name>
    <dbReference type="NCBI Taxonomy" id="2750812"/>
    <lineage>
        <taxon>Bacteria</taxon>
        <taxon>Bacillati</taxon>
        <taxon>Actinomycetota</taxon>
        <taxon>Actinomycetes</taxon>
        <taxon>Streptosporangiales</taxon>
        <taxon>Thermomonosporaceae</taxon>
        <taxon>Actinomadura</taxon>
    </lineage>
</organism>
<protein>
    <submittedName>
        <fullName evidence="2">Uncharacterized protein</fullName>
    </submittedName>
</protein>
<sequence>MYDHGVRQQPFRHRRKARIRTVLMNGSWPPRGGLRPSETYSGDQGDGGKPMPLTIRHYSEVEPVNPFGPVTWGKTPRHRRIFGTEHDNAWRVDAGYNEYPAPRVGGPVIYNDDEICYMPSGDHVQLLASGKLLHVRAGSFMLRLEGAVSYVIMPEELTSICFHAPGRPPGWRPRYEPTTETVTGDPIWVHPDDFAAFDEPEAEVPGTVATKVIFGADVSPRAQVRWTVMEPGSRVAAGPGNAERILAVVEGEATIGQGDRESATARGTFVQWPAGETLTIGSAEGAAYFVVSAPVLEDTATGDTAIEDTA</sequence>
<proteinExistence type="predicted"/>
<dbReference type="InterPro" id="IPR011051">
    <property type="entry name" value="RmlC_Cupin_sf"/>
</dbReference>
<dbReference type="Proteomes" id="UP001049518">
    <property type="component" value="Chromosome"/>
</dbReference>
<evidence type="ECO:0000313" key="3">
    <source>
        <dbReference type="Proteomes" id="UP001049518"/>
    </source>
</evidence>
<dbReference type="RefSeq" id="WP_231329979.1">
    <property type="nucleotide sequence ID" value="NZ_CP059572.1"/>
</dbReference>
<gene>
    <name evidence="2" type="ORF">AGRA3207_005559</name>
</gene>
<accession>A0ABX8QZQ1</accession>
<feature type="region of interest" description="Disordered" evidence="1">
    <location>
        <begin position="25"/>
        <end position="49"/>
    </location>
</feature>
<dbReference type="InterPro" id="IPR014710">
    <property type="entry name" value="RmlC-like_jellyroll"/>
</dbReference>